<evidence type="ECO:0000313" key="3">
    <source>
        <dbReference type="Proteomes" id="UP000265703"/>
    </source>
</evidence>
<feature type="region of interest" description="Disordered" evidence="1">
    <location>
        <begin position="243"/>
        <end position="271"/>
    </location>
</feature>
<keyword evidence="3" id="KW-1185">Reference proteome</keyword>
<dbReference type="AlphaFoldDB" id="A0A397SJ43"/>
<dbReference type="Proteomes" id="UP000265703">
    <property type="component" value="Unassembled WGS sequence"/>
</dbReference>
<sequence length="383" mass="45028">MGINISVEEVAIFESFRVKVSEQDVILLQAGIKPDEQDVKIREFLDINRAQQSQYMSNLIKDKNEIKQLQEQVESGYYESKEHYEELGESDCVSITKNEDSDDESMADSLNDRFRNLAIPPSMKALGKTPERRESIGMTVAKLQDANKIMMTNHGRKYKYVKLYKLNQTIGHTRILMKNIPKHVTKEMLVEAIRENMGNPGELNYKIKEEMINVETEVEVQILDKKFKGLWSIPCNRKYNERRFNNNNNRGSFQERLQNRDNHREARPDFKDRRQFFGQEQTVYQLTYKEQSIDQDSKMTTIKDRVIETDIWVTEDITTAVAPDTMEERIEESTVALGATKNFNKTNKNRKDDRGKEKIKEIDEEESIEILIKKYKKIKYNKR</sequence>
<gene>
    <name evidence="2" type="ORF">C1645_832934</name>
</gene>
<reference evidence="2 3" key="1">
    <citation type="submission" date="2018-06" db="EMBL/GenBank/DDBJ databases">
        <title>Comparative genomics reveals the genomic features of Rhizophagus irregularis, R. cerebriforme, R. diaphanum and Gigaspora rosea, and their symbiotic lifestyle signature.</title>
        <authorList>
            <person name="Morin E."/>
            <person name="San Clemente H."/>
            <person name="Chen E.C.H."/>
            <person name="De La Providencia I."/>
            <person name="Hainaut M."/>
            <person name="Kuo A."/>
            <person name="Kohler A."/>
            <person name="Murat C."/>
            <person name="Tang N."/>
            <person name="Roy S."/>
            <person name="Loubradou J."/>
            <person name="Henrissat B."/>
            <person name="Grigoriev I.V."/>
            <person name="Corradi N."/>
            <person name="Roux C."/>
            <person name="Martin F.M."/>
        </authorList>
    </citation>
    <scope>NUCLEOTIDE SEQUENCE [LARGE SCALE GENOMIC DNA]</scope>
    <source>
        <strain evidence="2 3">DAOM 227022</strain>
    </source>
</reference>
<name>A0A397SJ43_9GLOM</name>
<accession>A0A397SJ43</accession>
<evidence type="ECO:0000313" key="2">
    <source>
        <dbReference type="EMBL" id="RIA83997.1"/>
    </source>
</evidence>
<feature type="compositionally biased region" description="Basic and acidic residues" evidence="1">
    <location>
        <begin position="257"/>
        <end position="271"/>
    </location>
</feature>
<protein>
    <submittedName>
        <fullName evidence="2">Uncharacterized protein</fullName>
    </submittedName>
</protein>
<evidence type="ECO:0000256" key="1">
    <source>
        <dbReference type="SAM" id="MobiDB-lite"/>
    </source>
</evidence>
<organism evidence="2 3">
    <name type="scientific">Glomus cerebriforme</name>
    <dbReference type="NCBI Taxonomy" id="658196"/>
    <lineage>
        <taxon>Eukaryota</taxon>
        <taxon>Fungi</taxon>
        <taxon>Fungi incertae sedis</taxon>
        <taxon>Mucoromycota</taxon>
        <taxon>Glomeromycotina</taxon>
        <taxon>Glomeromycetes</taxon>
        <taxon>Glomerales</taxon>
        <taxon>Glomeraceae</taxon>
        <taxon>Glomus</taxon>
    </lineage>
</organism>
<dbReference type="EMBL" id="QKYT01000526">
    <property type="protein sequence ID" value="RIA83997.1"/>
    <property type="molecule type" value="Genomic_DNA"/>
</dbReference>
<comment type="caution">
    <text evidence="2">The sequence shown here is derived from an EMBL/GenBank/DDBJ whole genome shotgun (WGS) entry which is preliminary data.</text>
</comment>
<proteinExistence type="predicted"/>